<dbReference type="SUPFAM" id="SSF101898">
    <property type="entry name" value="NHL repeat"/>
    <property type="match status" value="1"/>
</dbReference>
<feature type="region of interest" description="Disordered" evidence="1">
    <location>
        <begin position="26"/>
        <end position="51"/>
    </location>
</feature>
<dbReference type="InterPro" id="IPR006311">
    <property type="entry name" value="TAT_signal"/>
</dbReference>
<comment type="caution">
    <text evidence="2">The sequence shown here is derived from an EMBL/GenBank/DDBJ whole genome shotgun (WGS) entry which is preliminary data.</text>
</comment>
<gene>
    <name evidence="2" type="ORF">GCM10008096_19670</name>
</gene>
<evidence type="ECO:0000313" key="3">
    <source>
        <dbReference type="Proteomes" id="UP000642819"/>
    </source>
</evidence>
<proteinExistence type="predicted"/>
<organism evidence="2 3">
    <name type="scientific">Zhihengliuella salsuginis</name>
    <dbReference type="NCBI Taxonomy" id="578222"/>
    <lineage>
        <taxon>Bacteria</taxon>
        <taxon>Bacillati</taxon>
        <taxon>Actinomycetota</taxon>
        <taxon>Actinomycetes</taxon>
        <taxon>Micrococcales</taxon>
        <taxon>Micrococcaceae</taxon>
        <taxon>Zhihengliuella</taxon>
    </lineage>
</organism>
<dbReference type="PROSITE" id="PS51318">
    <property type="entry name" value="TAT"/>
    <property type="match status" value="1"/>
</dbReference>
<protein>
    <submittedName>
        <fullName evidence="2">Uncharacterized protein</fullName>
    </submittedName>
</protein>
<accession>A0ABQ3GK00</accession>
<dbReference type="EMBL" id="BMXK01000008">
    <property type="protein sequence ID" value="GHD08230.1"/>
    <property type="molecule type" value="Genomic_DNA"/>
</dbReference>
<reference evidence="3" key="1">
    <citation type="journal article" date="2019" name="Int. J. Syst. Evol. Microbiol.">
        <title>The Global Catalogue of Microorganisms (GCM) 10K type strain sequencing project: providing services to taxonomists for standard genome sequencing and annotation.</title>
        <authorList>
            <consortium name="The Broad Institute Genomics Platform"/>
            <consortium name="The Broad Institute Genome Sequencing Center for Infectious Disease"/>
            <person name="Wu L."/>
            <person name="Ma J."/>
        </authorList>
    </citation>
    <scope>NUCLEOTIDE SEQUENCE [LARGE SCALE GENOMIC DNA]</scope>
    <source>
        <strain evidence="3">KCTC 19466</strain>
    </source>
</reference>
<dbReference type="Gene3D" id="2.130.10.10">
    <property type="entry name" value="YVTN repeat-like/Quinoprotein amine dehydrogenase"/>
    <property type="match status" value="1"/>
</dbReference>
<dbReference type="Proteomes" id="UP000642819">
    <property type="component" value="Unassembled WGS sequence"/>
</dbReference>
<name>A0ABQ3GK00_9MICC</name>
<dbReference type="SUPFAM" id="SSF63829">
    <property type="entry name" value="Calcium-dependent phosphotriesterase"/>
    <property type="match status" value="1"/>
</dbReference>
<dbReference type="InterPro" id="IPR015943">
    <property type="entry name" value="WD40/YVTN_repeat-like_dom_sf"/>
</dbReference>
<sequence length="693" mass="74655">MRMNFSRRAVLRGAGAAALASLGAERLPTAATPSPSPADRESPPIEIRPRFGADRGTDVLRRFELPVNGETPSVFRFGEDERGEAAVFVGSSGLENQLHVLEAATGRVLRVFPQITTAQRGVQELAVLGGGELLSLSSRGCHSVFVDGRVQQWSGSEDWFSDAYDPQVDVEGTVWAGTHGPGGEARLVRLDPRRRTVEKGPVVGEHVDYVRCVSTTRTHVWGGTGSARPQLLCADRGTGETIELIDLPEANLEGNVQWLRAWDDVVALGYRGDDWQSKTVLWDVARREFRQLDSPAYYTFMERVGDFFYAYGAAGLRRLHVDATRWEVVAPADGTGRFPLAATLTTGGGTFPLLRTVYADQEENGYTLESLYVEAPGFRYSVPLDVGESAQKVQTIHGSGDGSVYAAGYLGESVTRLSADLASDRVYTGDGIEQVESMAGFGNEIVLASYPGSRIVRLRPSDGRVTPLAALESDYGQSRPFGLTSIGNTIFVASVPGQGQRGGGIVALAADDGRVEGSWLDVVPDQSIVGLTRHGDRLIMTTSVRAAYGAADSRRPARVVGIDWNERRVVWETELPGEGEVNSPIVVGDSVFASTGNGIAQLDPGSGAFAKFFRLYGTRRSRGYRTTRIAHHAPTGSLIHASGGQVAALHLRTHQAERLARGGFEYPVVSGAHRIYAIDGGRDVVELAAPRFA</sequence>
<feature type="compositionally biased region" description="Basic and acidic residues" evidence="1">
    <location>
        <begin position="38"/>
        <end position="51"/>
    </location>
</feature>
<evidence type="ECO:0000313" key="2">
    <source>
        <dbReference type="EMBL" id="GHD08230.1"/>
    </source>
</evidence>
<keyword evidence="3" id="KW-1185">Reference proteome</keyword>
<evidence type="ECO:0000256" key="1">
    <source>
        <dbReference type="SAM" id="MobiDB-lite"/>
    </source>
</evidence>